<dbReference type="KEGG" id="stac:ABII15_38345"/>
<accession>A0AAU8J5J4</accession>
<name>A0AAU8J5J4_9ACTN</name>
<protein>
    <submittedName>
        <fullName evidence="1">Uncharacterized protein</fullName>
    </submittedName>
</protein>
<organism evidence="1">
    <name type="scientific">Streptomyces tabacisoli</name>
    <dbReference type="NCBI Taxonomy" id="3156398"/>
    <lineage>
        <taxon>Bacteria</taxon>
        <taxon>Bacillati</taxon>
        <taxon>Actinomycetota</taxon>
        <taxon>Actinomycetes</taxon>
        <taxon>Kitasatosporales</taxon>
        <taxon>Streptomycetaceae</taxon>
        <taxon>Streptomyces</taxon>
    </lineage>
</organism>
<proteinExistence type="predicted"/>
<dbReference type="EMBL" id="CP159534">
    <property type="protein sequence ID" value="XCJ75482.1"/>
    <property type="molecule type" value="Genomic_DNA"/>
</dbReference>
<dbReference type="RefSeq" id="WP_353946913.1">
    <property type="nucleotide sequence ID" value="NZ_CP159534.1"/>
</dbReference>
<dbReference type="AlphaFoldDB" id="A0AAU8J5J4"/>
<sequence>MTDGTAWIGAHKHTPVSGAVQGMLGGISLTVASGIEPDEFLLALGADVDELAARIPYRDLEVPVGGSGRPSPAVSPVMYGTCGDWVYVLEDWGAASWSTGWRKVESMRPRPGEEIVCVTVNRFSPPPQILHVPGDERARRAEFGQDTGEASALDSALHAAGAVFPAIGDVGEAAVVEYYEEHGPRLPEAVFTAVGSYCGLSIDEATVRAGGLPGVLLPMP</sequence>
<reference evidence="1" key="1">
    <citation type="submission" date="2024-06" db="EMBL/GenBank/DDBJ databases">
        <title>Streptomyces sp. strain HUAS MG91 genome sequences.</title>
        <authorList>
            <person name="Mo P."/>
        </authorList>
    </citation>
    <scope>NUCLEOTIDE SEQUENCE</scope>
    <source>
        <strain evidence="1">HUAS MG91</strain>
    </source>
</reference>
<evidence type="ECO:0000313" key="1">
    <source>
        <dbReference type="EMBL" id="XCJ75482.1"/>
    </source>
</evidence>
<gene>
    <name evidence="1" type="ORF">ABII15_38345</name>
</gene>